<reference evidence="2 3" key="1">
    <citation type="submission" date="2017-11" db="EMBL/GenBank/DDBJ databases">
        <title>Draft genome sequence of Rhizobiales bacterium SY3-13.</title>
        <authorList>
            <person name="Sun C."/>
        </authorList>
    </citation>
    <scope>NUCLEOTIDE SEQUENCE [LARGE SCALE GENOMIC DNA]</scope>
    <source>
        <strain evidence="2 3">SY3-13</strain>
    </source>
</reference>
<dbReference type="EMBL" id="PHIG01000015">
    <property type="protein sequence ID" value="PJK30841.1"/>
    <property type="molecule type" value="Genomic_DNA"/>
</dbReference>
<feature type="domain" description="Transposase IS204/IS1001/IS1096/IS1165 DDE" evidence="1">
    <location>
        <begin position="55"/>
        <end position="180"/>
    </location>
</feature>
<dbReference type="PANTHER" id="PTHR33498">
    <property type="entry name" value="TRANSPOSASE FOR INSERTION SEQUENCE ELEMENT IS1557"/>
    <property type="match status" value="1"/>
</dbReference>
<evidence type="ECO:0000313" key="2">
    <source>
        <dbReference type="EMBL" id="PJK30841.1"/>
    </source>
</evidence>
<gene>
    <name evidence="2" type="ORF">CVT23_04600</name>
</gene>
<dbReference type="Proteomes" id="UP000229498">
    <property type="component" value="Unassembled WGS sequence"/>
</dbReference>
<sequence length="185" mass="20555">PYEQMLDKLWNEGFRNGAELHRQVRAAGFRGSLRVVTEWTTRRRQDLKAAETCVPRKAPAARTVAKMLTTHRHGDTRQQIALLAIITKSTPDIITARDQLDAFQAIVRDRKVEALAPWLAEAAGGPLTSFVTGLRADLAAVDAALREPWSSGQVEGTINKLKLLKRQMYGRANLDLLEARLMSAA</sequence>
<evidence type="ECO:0000313" key="3">
    <source>
        <dbReference type="Proteomes" id="UP000229498"/>
    </source>
</evidence>
<dbReference type="AlphaFoldDB" id="A0A2M9G554"/>
<proteinExistence type="predicted"/>
<dbReference type="InterPro" id="IPR002560">
    <property type="entry name" value="Transposase_DDE"/>
</dbReference>
<evidence type="ECO:0000259" key="1">
    <source>
        <dbReference type="Pfam" id="PF01610"/>
    </source>
</evidence>
<organism evidence="2 3">
    <name type="scientific">Minwuia thermotolerans</name>
    <dbReference type="NCBI Taxonomy" id="2056226"/>
    <lineage>
        <taxon>Bacteria</taxon>
        <taxon>Pseudomonadati</taxon>
        <taxon>Pseudomonadota</taxon>
        <taxon>Alphaproteobacteria</taxon>
        <taxon>Minwuiales</taxon>
        <taxon>Minwuiaceae</taxon>
        <taxon>Minwuia</taxon>
    </lineage>
</organism>
<dbReference type="PANTHER" id="PTHR33498:SF1">
    <property type="entry name" value="TRANSPOSASE FOR INSERTION SEQUENCE ELEMENT IS1557"/>
    <property type="match status" value="1"/>
</dbReference>
<feature type="non-terminal residue" evidence="2">
    <location>
        <position position="1"/>
    </location>
</feature>
<accession>A0A2M9G554</accession>
<comment type="caution">
    <text evidence="2">The sequence shown here is derived from an EMBL/GenBank/DDBJ whole genome shotgun (WGS) entry which is preliminary data.</text>
</comment>
<name>A0A2M9G554_9PROT</name>
<dbReference type="InterPro" id="IPR047951">
    <property type="entry name" value="Transpos_ISL3"/>
</dbReference>
<protein>
    <recommendedName>
        <fullName evidence="1">Transposase IS204/IS1001/IS1096/IS1165 DDE domain-containing protein</fullName>
    </recommendedName>
</protein>
<dbReference type="RefSeq" id="WP_207761169.1">
    <property type="nucleotide sequence ID" value="NZ_PHIG01000015.1"/>
</dbReference>
<dbReference type="Pfam" id="PF01610">
    <property type="entry name" value="DDE_Tnp_ISL3"/>
    <property type="match status" value="1"/>
</dbReference>
<keyword evidence="3" id="KW-1185">Reference proteome</keyword>